<evidence type="ECO:0000256" key="3">
    <source>
        <dbReference type="SAM" id="SignalP"/>
    </source>
</evidence>
<dbReference type="EMBL" id="FNMV01000007">
    <property type="protein sequence ID" value="SDX15724.1"/>
    <property type="molecule type" value="Genomic_DNA"/>
</dbReference>
<evidence type="ECO:0000256" key="2">
    <source>
        <dbReference type="ARBA" id="ARBA00022729"/>
    </source>
</evidence>
<accession>A0A1H2ZG10</accession>
<name>A0A1H2ZG10_9FLAO</name>
<feature type="domain" description="GEVED" evidence="6">
    <location>
        <begin position="650"/>
        <end position="728"/>
    </location>
</feature>
<dbReference type="InterPro" id="IPR045474">
    <property type="entry name" value="GEVED"/>
</dbReference>
<protein>
    <recommendedName>
        <fullName evidence="9">Ig-like domain-containing protein</fullName>
    </recommendedName>
</protein>
<evidence type="ECO:0000313" key="7">
    <source>
        <dbReference type="EMBL" id="SDX15724.1"/>
    </source>
</evidence>
<evidence type="ECO:0000259" key="6">
    <source>
        <dbReference type="Pfam" id="PF20009"/>
    </source>
</evidence>
<feature type="domain" description="Ig-like" evidence="4">
    <location>
        <begin position="1093"/>
        <end position="1163"/>
    </location>
</feature>
<feature type="domain" description="PKD-like" evidence="5">
    <location>
        <begin position="908"/>
        <end position="990"/>
    </location>
</feature>
<feature type="chain" id="PRO_5011484772" description="Ig-like domain-containing protein" evidence="3">
    <location>
        <begin position="21"/>
        <end position="2286"/>
    </location>
</feature>
<dbReference type="Pfam" id="PF20009">
    <property type="entry name" value="GEVED"/>
    <property type="match status" value="1"/>
</dbReference>
<dbReference type="Pfam" id="PF11999">
    <property type="entry name" value="Ice_binding"/>
    <property type="match status" value="2"/>
</dbReference>
<evidence type="ECO:0000259" key="4">
    <source>
        <dbReference type="Pfam" id="PF19081"/>
    </source>
</evidence>
<dbReference type="Pfam" id="PF19081">
    <property type="entry name" value="Ig_7"/>
    <property type="match status" value="3"/>
</dbReference>
<evidence type="ECO:0000313" key="8">
    <source>
        <dbReference type="Proteomes" id="UP000198569"/>
    </source>
</evidence>
<dbReference type="RefSeq" id="WP_245709639.1">
    <property type="nucleotide sequence ID" value="NZ_FNMV01000007.1"/>
</dbReference>
<evidence type="ECO:0008006" key="9">
    <source>
        <dbReference type="Google" id="ProtNLM"/>
    </source>
</evidence>
<dbReference type="InterPro" id="IPR044023">
    <property type="entry name" value="Ig_7"/>
</dbReference>
<gene>
    <name evidence="7" type="ORF">SAMN05444338_107164</name>
</gene>
<keyword evidence="8" id="KW-1185">Reference proteome</keyword>
<keyword evidence="2 3" id="KW-0732">Signal</keyword>
<feature type="domain" description="Ig-like" evidence="4">
    <location>
        <begin position="402"/>
        <end position="473"/>
    </location>
</feature>
<feature type="domain" description="PKD-like" evidence="5">
    <location>
        <begin position="819"/>
        <end position="901"/>
    </location>
</feature>
<feature type="domain" description="Ig-like" evidence="4">
    <location>
        <begin position="733"/>
        <end position="817"/>
    </location>
</feature>
<evidence type="ECO:0000259" key="5">
    <source>
        <dbReference type="Pfam" id="PF19408"/>
    </source>
</evidence>
<dbReference type="InterPro" id="IPR021884">
    <property type="entry name" value="Ice-bd_prot"/>
</dbReference>
<dbReference type="InterPro" id="IPR045829">
    <property type="entry name" value="PKD_6"/>
</dbReference>
<reference evidence="8" key="1">
    <citation type="submission" date="2016-10" db="EMBL/GenBank/DDBJ databases">
        <authorList>
            <person name="Varghese N."/>
            <person name="Submissions S."/>
        </authorList>
    </citation>
    <scope>NUCLEOTIDE SEQUENCE [LARGE SCALE GENOMIC DNA]</scope>
    <source>
        <strain evidence="8">DSM 15718</strain>
    </source>
</reference>
<comment type="similarity">
    <text evidence="1">Belongs to the ice-binding protein family.</text>
</comment>
<feature type="signal peptide" evidence="3">
    <location>
        <begin position="1"/>
        <end position="20"/>
    </location>
</feature>
<dbReference type="Proteomes" id="UP000198569">
    <property type="component" value="Unassembled WGS sequence"/>
</dbReference>
<dbReference type="Pfam" id="PF19408">
    <property type="entry name" value="PKD_6"/>
    <property type="match status" value="2"/>
</dbReference>
<proteinExistence type="inferred from homology"/>
<organism evidence="7 8">
    <name type="scientific">Flavobacterium degerlachei</name>
    <dbReference type="NCBI Taxonomy" id="229203"/>
    <lineage>
        <taxon>Bacteria</taxon>
        <taxon>Pseudomonadati</taxon>
        <taxon>Bacteroidota</taxon>
        <taxon>Flavobacteriia</taxon>
        <taxon>Flavobacteriales</taxon>
        <taxon>Flavobacteriaceae</taxon>
        <taxon>Flavobacterium</taxon>
    </lineage>
</organism>
<sequence length="2286" mass="238750">MVKKLLFFILTYLVTSYSYSQTPDFKIQHLQFDVPGSGLTITAPTNFTGVNDLKKAFIIVSNNRRNGAGPFGSSSTIEARGMSCSVYFSNANTIVFSRGAGAAITTRVNIMIVEYIGSVGGPNEIIVRHRAAVTPVAGTAVQSLAMSATPANINKCIPFYSVQTTDTQNGGAANSLMLYCSGTNTLNYHRGGATNTVSARVEVVEFTGSNWSVGHGDSGTGGSDSGTITLNSSATGTGGSIFDVGSYSNAFIWHTYKGDSNSGANEAIADNYPIYTPNGTTKVNWNFNANHDGSSERHFVHVLVNSSMNVTRFSDTQSLANESIIDISTAGLTDLGQSLILGSSYTSGTGTAYGRGWRNYYFNSLNEAAHWSHRSGNTLVHEIQIIDFIGLSICPYIIRTTPRSRNGAGTLTLNAKASAGTLNWYAASTGGTSLGTGTSFITPSISTTTTYYVDVTNNGCTSATRTAVLATINSPLNVTPSTLDFGYVPSGSTSSTNNYTLSGQYLSSYPGNITVTAPSNFQVSLSPSSGFSSSLIVPFSTANLSETIIYVQFLPTVTGVAYTGDITNSGGGGTAEVTVNGSSMDLCDSNGNMEYSTSITSINFNTISNTSAKPSSYSDYTSQITDVKPGSSYPLVVNINTDGDYTVFGKAWIDWNQDGDFEDANETFDLGSATNVPNGSTDGSPKSITIPCGAAIGKTRMRVSAKWQVGSNSCDKGFDGEVEDYTLNIVQVTPTTTASAICIGSTASLSAAGAVSGEKYRWYNATVGGTLLKTSPDNSDNSYTTEVLVETAIYWVSILNAGGCESTRTKVTATINPIPSEPGAITGTATQCPALASQTYSISAVANASTYNWTVPTGWSITAGSGTTSITVTTGSAGQNGNITVTAGNSCGTSSAQSLAVTVSPAAPVTPGTITGTATQCPSLAGESYSISNVNNASTYTWTVPTGWAITAGQNTTSITVTTGSVSQNGNITVTAANTCGTSSAQTLAVTVNAASVGGTASANQNICSGSTPTNITLSGQTGTIQWQSSSDNTTFTNIASATASTLTGSQMGILTATMYYRAVVTSEVCTSANSNTIIVTVNAIATITGTTAGSRTGTGTVTLGATASVGDINWYATASGGVSLGSGETFNTPAISSTTSYYAEATNGVCTAVSRNKVVASVTIEVSGPLLDLGILTNFAAYTVAGAVTNSGTSTVSGDIGSNNGVITGFGAPTTAGTIYNADATTAQAKIDLLRVYIHLSDVFVTNTTHAAAFGGETLTAGVYAIAGAGSLTGPITLDGQGNANAIFIIKFEGAFTVAANSKIILANGARACNVFWIAQGAISAGASSDLKGTLIAYPGAITVPTGSNLEGRMLSSSGAINFGPGALSVPEGPIAIPIKCDNSCNNNILGTVANFVLFTSAGAVANNGPSGIVGDIGSDSGAISGFESSTIEGSFYNVDAVTAQAKIDLQAAYTQLIDTPSTNTTHTPAFGGGETLTAGVYSIGGAGSLAGTLTLDGQGDPDALFILRFTGAFATAAQSKVILTNGVRRCNVFWIAEGAISMGAFSYMKGTLIAHGGANTMGANGNLEGRMLSTAGAIGFSTGVIYNNTLCFNEPINKWKGTINTIWNIPGNWTRNIVPAADDNIIFDEAPVNHCFMYQDRSVTNITNAQSLYGVVLNGNKLTLKGDFLFSNGATIYASAVNSTIQFSGSTVQTINSSEFKNNEVYNLNINNSNNVVLNGNLRLLNKLTTTTGLLDAFTNAPLISYAGSDVQTIESNQFLGEKVYDLTVDNTVGVKLNTNFSITNTLLINANKIVSVSPLYQLTAMETISNNAGASGLVLKSDATGTASLLHNSNNVPATVQRYISGPVEGWHFLSSPVSNQAISGSWLPVGSYGTGDPATGTGYDLYLWDEPSFSFKYKQDASSIGWNSVHPEVNFTVGRGYLYSVQETNPTKEFLGNLNNGSVNYPITSTATLDPALVELRGFNLVGNPYPSSVDWQAASGWDRTLLEDSAGGTDMWVWNPTANNYGVFNSASGVGSNSITRFLAPMQGYFVKAANDGYFAFDNSTRVHTGAGNWFKTSRIKNGLIRIAIQSQDGNGGDEALIQFGYSDSIQGTSKLFSHVGTAPSLYMKSSNKDYSVRYLTNTSENPSVALEFKAGKDGFYNLKFDFDSKEFDFVQVEDRLLKTYTSVKPLTSYEFESSKADDVNRFILHFTEADIKTVVEKELAALVYMDGKRLVIDLKAVVVETEVTVFGIAGRLIFRKKLKGSVVHKLNVNSATQILLVRLKNEKGTLNTKVFYDLLK</sequence>
<dbReference type="STRING" id="229203.SAMN05444338_107164"/>
<evidence type="ECO:0000256" key="1">
    <source>
        <dbReference type="ARBA" id="ARBA00005445"/>
    </source>
</evidence>